<evidence type="ECO:0000256" key="3">
    <source>
        <dbReference type="ARBA" id="ARBA00022679"/>
    </source>
</evidence>
<dbReference type="PIRSF" id="PIRSF005572">
    <property type="entry name" value="NifS"/>
    <property type="match status" value="1"/>
</dbReference>
<dbReference type="InterPro" id="IPR016454">
    <property type="entry name" value="Cysteine_dSase"/>
</dbReference>
<reference evidence="9" key="1">
    <citation type="submission" date="2020-05" db="EMBL/GenBank/DDBJ databases">
        <authorList>
            <person name="Chiriac C."/>
            <person name="Salcher M."/>
            <person name="Ghai R."/>
            <person name="Kavagutti S V."/>
        </authorList>
    </citation>
    <scope>NUCLEOTIDE SEQUENCE</scope>
</reference>
<dbReference type="GO" id="GO:0051536">
    <property type="term" value="F:iron-sulfur cluster binding"/>
    <property type="evidence" value="ECO:0007669"/>
    <property type="project" value="UniProtKB-KW"/>
</dbReference>
<evidence type="ECO:0000256" key="5">
    <source>
        <dbReference type="ARBA" id="ARBA00022898"/>
    </source>
</evidence>
<organism evidence="9">
    <name type="scientific">freshwater metagenome</name>
    <dbReference type="NCBI Taxonomy" id="449393"/>
    <lineage>
        <taxon>unclassified sequences</taxon>
        <taxon>metagenomes</taxon>
        <taxon>ecological metagenomes</taxon>
    </lineage>
</organism>
<dbReference type="Pfam" id="PF00266">
    <property type="entry name" value="Aminotran_5"/>
    <property type="match status" value="1"/>
</dbReference>
<name>A0A6J6GAP5_9ZZZZ</name>
<sequence>MAYFDFAATAPMSDDVIAAWEFAVRQPGNASATHRDGQKSRLLWEEGRESIARTLGAKPFDVTMTGSGTEAINLAIKGLWWGRNSDAKRPRILTTEAEHHAALEAVHWLVEHESAQVEFLALDEFGVIDIGDLREKLSDEVALLTSLWVNNEIGTVQPIAEIVAAAAEHGVPVHMDAVAAWGHIPVDFDESGLAAMSVSAHKIGGPVGVGARAVARTWNIVPSIHGGSQQRLRSGSLDFAGAYAAGVAAGLAHAHVANSAHETHELARRLADGIRDAIPGVSFRGHPTSRTGDNVHITVPGLDTVSAMFLLDELGHSVSAGSACQAGVNSPSHVLRAIGVSDSEGPLRFTLGPSTTESDIDEILAVLPDIIARTRTLS</sequence>
<comment type="cofactor">
    <cofactor evidence="1">
        <name>pyridoxal 5'-phosphate</name>
        <dbReference type="ChEBI" id="CHEBI:597326"/>
    </cofactor>
</comment>
<protein>
    <submittedName>
        <fullName evidence="9">Unannotated protein</fullName>
    </submittedName>
</protein>
<evidence type="ECO:0000259" key="8">
    <source>
        <dbReference type="Pfam" id="PF00266"/>
    </source>
</evidence>
<keyword evidence="3" id="KW-0808">Transferase</keyword>
<dbReference type="GO" id="GO:0046872">
    <property type="term" value="F:metal ion binding"/>
    <property type="evidence" value="ECO:0007669"/>
    <property type="project" value="UniProtKB-KW"/>
</dbReference>
<evidence type="ECO:0000313" key="9">
    <source>
        <dbReference type="EMBL" id="CAB4596215.1"/>
    </source>
</evidence>
<accession>A0A6J6GAP5</accession>
<comment type="similarity">
    <text evidence="2">Belongs to the class-V pyridoxal-phosphate-dependent aminotransferase family. NifS/IscS subfamily.</text>
</comment>
<dbReference type="SUPFAM" id="SSF53383">
    <property type="entry name" value="PLP-dependent transferases"/>
    <property type="match status" value="1"/>
</dbReference>
<keyword evidence="4" id="KW-0479">Metal-binding</keyword>
<keyword evidence="7" id="KW-0411">Iron-sulfur</keyword>
<dbReference type="PANTHER" id="PTHR11601">
    <property type="entry name" value="CYSTEINE DESULFURYLASE FAMILY MEMBER"/>
    <property type="match status" value="1"/>
</dbReference>
<evidence type="ECO:0000256" key="2">
    <source>
        <dbReference type="ARBA" id="ARBA00006490"/>
    </source>
</evidence>
<evidence type="ECO:0000256" key="7">
    <source>
        <dbReference type="ARBA" id="ARBA00023014"/>
    </source>
</evidence>
<evidence type="ECO:0000256" key="1">
    <source>
        <dbReference type="ARBA" id="ARBA00001933"/>
    </source>
</evidence>
<gene>
    <name evidence="9" type="ORF">UFOPK1788_00804</name>
</gene>
<evidence type="ECO:0000256" key="4">
    <source>
        <dbReference type="ARBA" id="ARBA00022723"/>
    </source>
</evidence>
<dbReference type="Gene3D" id="3.90.1150.10">
    <property type="entry name" value="Aspartate Aminotransferase, domain 1"/>
    <property type="match status" value="1"/>
</dbReference>
<dbReference type="InterPro" id="IPR000192">
    <property type="entry name" value="Aminotrans_V_dom"/>
</dbReference>
<dbReference type="Gene3D" id="1.10.260.50">
    <property type="match status" value="1"/>
</dbReference>
<dbReference type="EMBL" id="CAEZUE010000100">
    <property type="protein sequence ID" value="CAB4596215.1"/>
    <property type="molecule type" value="Genomic_DNA"/>
</dbReference>
<proteinExistence type="inferred from homology"/>
<evidence type="ECO:0000256" key="6">
    <source>
        <dbReference type="ARBA" id="ARBA00023004"/>
    </source>
</evidence>
<keyword evidence="6" id="KW-0408">Iron</keyword>
<dbReference type="PANTHER" id="PTHR11601:SF34">
    <property type="entry name" value="CYSTEINE DESULFURASE"/>
    <property type="match status" value="1"/>
</dbReference>
<dbReference type="AlphaFoldDB" id="A0A6J6GAP5"/>
<dbReference type="InterPro" id="IPR015424">
    <property type="entry name" value="PyrdxlP-dep_Trfase"/>
</dbReference>
<dbReference type="InterPro" id="IPR015422">
    <property type="entry name" value="PyrdxlP-dep_Trfase_small"/>
</dbReference>
<keyword evidence="5" id="KW-0663">Pyridoxal phosphate</keyword>
<feature type="domain" description="Aminotransferase class V" evidence="8">
    <location>
        <begin position="3"/>
        <end position="362"/>
    </location>
</feature>
<dbReference type="Gene3D" id="3.40.640.10">
    <property type="entry name" value="Type I PLP-dependent aspartate aminotransferase-like (Major domain)"/>
    <property type="match status" value="1"/>
</dbReference>
<dbReference type="InterPro" id="IPR015421">
    <property type="entry name" value="PyrdxlP-dep_Trfase_major"/>
</dbReference>
<dbReference type="GO" id="GO:0016740">
    <property type="term" value="F:transferase activity"/>
    <property type="evidence" value="ECO:0007669"/>
    <property type="project" value="UniProtKB-KW"/>
</dbReference>